<accession>A0ABR7GPS0</accession>
<evidence type="ECO:0000313" key="2">
    <source>
        <dbReference type="Proteomes" id="UP000641741"/>
    </source>
</evidence>
<comment type="caution">
    <text evidence="1">The sequence shown here is derived from an EMBL/GenBank/DDBJ whole genome shotgun (WGS) entry which is preliminary data.</text>
</comment>
<gene>
    <name evidence="1" type="ORF">H8S02_10115</name>
</gene>
<sequence>MTIFICLDDADGLAFNHRRQSRDRILCEHIAALSQKGVLRMNTSSFSLFSGINAPNICAEDDFMQHAQPDDFCFLECTDPTPYLGLASCLTVFRWNRRYPADLHFSVPEGWKKVRETEFEGSSHPTITQEDYVKCEN</sequence>
<keyword evidence="2" id="KW-1185">Reference proteome</keyword>
<evidence type="ECO:0000313" key="1">
    <source>
        <dbReference type="EMBL" id="MBC5696294.1"/>
    </source>
</evidence>
<proteinExistence type="predicted"/>
<organism evidence="1 2">
    <name type="scientific">Agathobaculum hominis</name>
    <dbReference type="NCBI Taxonomy" id="2763014"/>
    <lineage>
        <taxon>Bacteria</taxon>
        <taxon>Bacillati</taxon>
        <taxon>Bacillota</taxon>
        <taxon>Clostridia</taxon>
        <taxon>Eubacteriales</taxon>
        <taxon>Butyricicoccaceae</taxon>
        <taxon>Agathobaculum</taxon>
    </lineage>
</organism>
<reference evidence="1 2" key="1">
    <citation type="submission" date="2020-08" db="EMBL/GenBank/DDBJ databases">
        <title>Genome public.</title>
        <authorList>
            <person name="Liu C."/>
            <person name="Sun Q."/>
        </authorList>
    </citation>
    <scope>NUCLEOTIDE SEQUENCE [LARGE SCALE GENOMIC DNA]</scope>
    <source>
        <strain evidence="1 2">M2</strain>
    </source>
</reference>
<dbReference type="EMBL" id="JACOPK010000009">
    <property type="protein sequence ID" value="MBC5696294.1"/>
    <property type="molecule type" value="Genomic_DNA"/>
</dbReference>
<protein>
    <submittedName>
        <fullName evidence="1">Ribonuclease Z</fullName>
    </submittedName>
</protein>
<name>A0ABR7GPS0_9FIRM</name>
<dbReference type="Proteomes" id="UP000641741">
    <property type="component" value="Unassembled WGS sequence"/>
</dbReference>
<dbReference type="RefSeq" id="WP_186970404.1">
    <property type="nucleotide sequence ID" value="NZ_JACOPK010000009.1"/>
</dbReference>